<feature type="compositionally biased region" description="Low complexity" evidence="1">
    <location>
        <begin position="871"/>
        <end position="888"/>
    </location>
</feature>
<feature type="region of interest" description="Disordered" evidence="1">
    <location>
        <begin position="776"/>
        <end position="888"/>
    </location>
</feature>
<sequence>MRYMFFTESSYPASLPQRTVPSVSPESIPAVFPTPLPEIVPIQSPISLPEIVSVPSQTPFPTSIPELAAVPSLTSFPSLVPETVAIPFSTPLSEIAPVPSLTPLQTPLPETVAVPSLTPFPMPIPEIVTLPSLTPYPTHIPESVAVPSLTPFPAPLPEIVPAPTPTSLPVPVPAPLLESIPLSPSPLPGPSPHQSCRPFTPKVPFQHPWDECQVCVCAENVGLQIVTIEINCYTKPDCCIAYAEPNPNPQPYYIGVGPSGQQRLLPNPRGYLTESEGSSLAEADTITSNNKNSNNKSPFSFANSILPVVFLPGVRNYPNFPTALPGKGKLPVLAAAESNSLVSNGYGKRYPGDFLNLLQGQNIPISTGYNILGYGGKHVPSQNNAENQANILNNVGYTTHYPEYYKDLLPRHNSIQIIPETKPNTVANSRYTQPSYTAILPDHNSAQVIADTGTNDVINSGYVQPSYSGYYTGILPGQNSEQVNAEAEAYAAPDSGFTQPSYPGYYTGTLTGQNSETEANSAANSGHMHPSFPGYYTDALFGQNSVQAPNYPIMPPAYYTAGLHPSYPLSTDAWSSVQGNTLPSADAKVYANNFVPENLSTVKHQTVIRPIYSYNGATTLNYIHHLENVAAFGDAHHREDKWVPFTDSSQSSGSSDLRSTESSSVSVSSSYTISSSSSSEASSAETKELRRATETYRTCYACPHDMMKKHSNRGIKWICGAYQRARRTFKSECMMRYRNCQDGTIDVALSNLPTGTTEVDNLLDDKIKNDSIILNSKKVKTRRKNKKKQRSTSSSSDEKGKKSKSGTGESLSLSYDESLSTSTSTEVKKDKKKGKKKYEPVSSIERRGCTQPRGEHFFYDYHAQLTDDDSSSTSGTSSETEDSSSSSF</sequence>
<feature type="compositionally biased region" description="Low complexity" evidence="1">
    <location>
        <begin position="805"/>
        <end position="825"/>
    </location>
</feature>
<dbReference type="Proteomes" id="UP001153714">
    <property type="component" value="Chromosome 5"/>
</dbReference>
<reference evidence="2" key="1">
    <citation type="submission" date="2021-12" db="EMBL/GenBank/DDBJ databases">
        <authorList>
            <person name="King R."/>
        </authorList>
    </citation>
    <scope>NUCLEOTIDE SEQUENCE</scope>
</reference>
<dbReference type="EMBL" id="OU893336">
    <property type="protein sequence ID" value="CAG9793166.1"/>
    <property type="molecule type" value="Genomic_DNA"/>
</dbReference>
<organism evidence="2 3">
    <name type="scientific">Diatraea saccharalis</name>
    <name type="common">sugarcane borer</name>
    <dbReference type="NCBI Taxonomy" id="40085"/>
    <lineage>
        <taxon>Eukaryota</taxon>
        <taxon>Metazoa</taxon>
        <taxon>Ecdysozoa</taxon>
        <taxon>Arthropoda</taxon>
        <taxon>Hexapoda</taxon>
        <taxon>Insecta</taxon>
        <taxon>Pterygota</taxon>
        <taxon>Neoptera</taxon>
        <taxon>Endopterygota</taxon>
        <taxon>Lepidoptera</taxon>
        <taxon>Glossata</taxon>
        <taxon>Ditrysia</taxon>
        <taxon>Pyraloidea</taxon>
        <taxon>Crambidae</taxon>
        <taxon>Crambinae</taxon>
        <taxon>Diatraea</taxon>
    </lineage>
</organism>
<feature type="compositionally biased region" description="Basic and acidic residues" evidence="1">
    <location>
        <begin position="844"/>
        <end position="859"/>
    </location>
</feature>
<dbReference type="AlphaFoldDB" id="A0A9N9WHN2"/>
<name>A0A9N9WHN2_9NEOP</name>
<evidence type="ECO:0000256" key="1">
    <source>
        <dbReference type="SAM" id="MobiDB-lite"/>
    </source>
</evidence>
<accession>A0A9N9WHN2</accession>
<keyword evidence="3" id="KW-1185">Reference proteome</keyword>
<proteinExistence type="predicted"/>
<evidence type="ECO:0000313" key="3">
    <source>
        <dbReference type="Proteomes" id="UP001153714"/>
    </source>
</evidence>
<protein>
    <submittedName>
        <fullName evidence="2">Uncharacterized protein</fullName>
    </submittedName>
</protein>
<evidence type="ECO:0000313" key="2">
    <source>
        <dbReference type="EMBL" id="CAG9793166.1"/>
    </source>
</evidence>
<feature type="compositionally biased region" description="Basic residues" evidence="1">
    <location>
        <begin position="777"/>
        <end position="790"/>
    </location>
</feature>
<dbReference type="OrthoDB" id="7493181at2759"/>
<reference evidence="2" key="2">
    <citation type="submission" date="2022-10" db="EMBL/GenBank/DDBJ databases">
        <authorList>
            <consortium name="ENA_rothamsted_submissions"/>
            <consortium name="culmorum"/>
            <person name="King R."/>
        </authorList>
    </citation>
    <scope>NUCLEOTIDE SEQUENCE</scope>
</reference>
<gene>
    <name evidence="2" type="ORF">DIATSA_LOCUS10630</name>
</gene>